<comment type="caution">
    <text evidence="2">The sequence shown here is derived from an EMBL/GenBank/DDBJ whole genome shotgun (WGS) entry which is preliminary data.</text>
</comment>
<evidence type="ECO:0000313" key="3">
    <source>
        <dbReference type="Proteomes" id="UP001287356"/>
    </source>
</evidence>
<proteinExistence type="predicted"/>
<keyword evidence="3" id="KW-1185">Reference proteome</keyword>
<dbReference type="Proteomes" id="UP001287356">
    <property type="component" value="Unassembled WGS sequence"/>
</dbReference>
<dbReference type="InterPro" id="IPR000719">
    <property type="entry name" value="Prot_kinase_dom"/>
</dbReference>
<dbReference type="GO" id="GO:0004672">
    <property type="term" value="F:protein kinase activity"/>
    <property type="evidence" value="ECO:0007669"/>
    <property type="project" value="InterPro"/>
</dbReference>
<name>A0AAE0MYY1_9PEZI</name>
<evidence type="ECO:0000259" key="1">
    <source>
        <dbReference type="PROSITE" id="PS50011"/>
    </source>
</evidence>
<dbReference type="InterPro" id="IPR010730">
    <property type="entry name" value="HET"/>
</dbReference>
<dbReference type="AlphaFoldDB" id="A0AAE0MYY1"/>
<evidence type="ECO:0000313" key="2">
    <source>
        <dbReference type="EMBL" id="KAK3361555.1"/>
    </source>
</evidence>
<dbReference type="PANTHER" id="PTHR33112">
    <property type="entry name" value="DOMAIN PROTEIN, PUTATIVE-RELATED"/>
    <property type="match status" value="1"/>
</dbReference>
<dbReference type="SMART" id="SM00220">
    <property type="entry name" value="S_TKc"/>
    <property type="match status" value="1"/>
</dbReference>
<dbReference type="InterPro" id="IPR011009">
    <property type="entry name" value="Kinase-like_dom_sf"/>
</dbReference>
<dbReference type="SUPFAM" id="SSF56112">
    <property type="entry name" value="Protein kinase-like (PK-like)"/>
    <property type="match status" value="1"/>
</dbReference>
<organism evidence="2 3">
    <name type="scientific">Lasiosphaeria ovina</name>
    <dbReference type="NCBI Taxonomy" id="92902"/>
    <lineage>
        <taxon>Eukaryota</taxon>
        <taxon>Fungi</taxon>
        <taxon>Dikarya</taxon>
        <taxon>Ascomycota</taxon>
        <taxon>Pezizomycotina</taxon>
        <taxon>Sordariomycetes</taxon>
        <taxon>Sordariomycetidae</taxon>
        <taxon>Sordariales</taxon>
        <taxon>Lasiosphaeriaceae</taxon>
        <taxon>Lasiosphaeria</taxon>
    </lineage>
</organism>
<dbReference type="Gene3D" id="1.10.510.10">
    <property type="entry name" value="Transferase(Phosphotransferase) domain 1"/>
    <property type="match status" value="1"/>
</dbReference>
<accession>A0AAE0MYY1</accession>
<sequence length="1165" mass="131892">MWKHIADHLEYLALWSLRWWDDDSGASTEANGDSQVSSKGLELALSNRSASVGGPIVKIDDRIEAALELNSFPHEEARQLFLPADKIDSLITAHAILEKMPDLFDSQDGAELVSYILKNAKRLFAITAIDTDFDPKELKLVLTRFKQFGFDDDSLPILDPRNLGPPTPAAFSIWSPERLYIFYSRQWLFLAPVFSDEVFLYHARRGDVLPFVCSSETPTFNENLGDIFEAGLHQAHWKQLKANSAQEYPHQTDGALETRWEKVALCAVPIGNEEWFHRPREISLVNHPHIIKDLVSILRGGKRYLVSEWADGGSLGDYWESDPNPRPSVKLVTDIVEQLWGLADALCELNERGYYHGDLHPGNVLRFRDGSMLGRLKLHADLQLGRPHVISTRYRSALYKAPDSTLARLELFEILAWADTWSMGLIILSFLIWFHLGFDELRRFQDDLALVSHVADPELPPTDVVHRRVASWMDFIANNQERTTRTALGELLVLTRFRLLVPEWSISEISEPAGQADQSELDFVLGLTPFTGIIKGTTSYKQSTDVPSRPVDAHYLRAGLGKILDKGRLDSSYCFSDRPRRPPSKFCYLLCHAARPPNNLPSIEDAIEFYWWQSRIWIKDQTRFGPVLTLCRSLEFDNITGSATNNIPIGLPVLPQPGGAEYFEVLKGWIDDCNENHTCTSGILDSIRLPRRVIDVGSDRLSGVRLFEPKSGSGGLAKYLVLSYTWGNSSRPLILVRENLQRFLTTGIPLEDAGPLIRDAVRVCRELGYRYLWVDSLCILQDSAQEFAQEIEKMPDLYHGASCVLAATHSMMGVESHLFMGHANIPFVVPSPGLYATSAIDNFQKDVLESPLYQRGWAFQDRATARRTIFFTENQAYWECGDGVRCLTLTKMNKFASLMGDPEFPSRIAELPVNAQIEAVQRIYSGYSRTTLTYLKDRPRAMEWIQRQFILWFKLQGAHGILDNPGASRDWLYRTLLWHRGGSAPLTAIFPFGDRVPMDPQSWSWMAYRGEINYDSMPGSGYWDSSYWLEDAIHLHWAPGGDNRGSQHSQSYFTLTGMAYKYSGGVELRHRERRGGTLIFDNPQKPLDPMLHCLLLGVRGNGEKHAVNLSQFLLVVPVEELLLAVPVEAAEEGNLPVFERVGVGFFYRAPEDVMDMDSGLHVLLR</sequence>
<protein>
    <submittedName>
        <fullName evidence="2">Heterokaryon incompatibility protein-domain-containing protein</fullName>
    </submittedName>
</protein>
<dbReference type="PANTHER" id="PTHR33112:SF10">
    <property type="entry name" value="TOL"/>
    <property type="match status" value="1"/>
</dbReference>
<dbReference type="EMBL" id="JAULSN010000011">
    <property type="protein sequence ID" value="KAK3361555.1"/>
    <property type="molecule type" value="Genomic_DNA"/>
</dbReference>
<reference evidence="2" key="2">
    <citation type="submission" date="2023-06" db="EMBL/GenBank/DDBJ databases">
        <authorList>
            <consortium name="Lawrence Berkeley National Laboratory"/>
            <person name="Haridas S."/>
            <person name="Hensen N."/>
            <person name="Bonometti L."/>
            <person name="Westerberg I."/>
            <person name="Brannstrom I.O."/>
            <person name="Guillou S."/>
            <person name="Cros-Aarteil S."/>
            <person name="Calhoun S."/>
            <person name="Kuo A."/>
            <person name="Mondo S."/>
            <person name="Pangilinan J."/>
            <person name="Riley R."/>
            <person name="Labutti K."/>
            <person name="Andreopoulos B."/>
            <person name="Lipzen A."/>
            <person name="Chen C."/>
            <person name="Yanf M."/>
            <person name="Daum C."/>
            <person name="Ng V."/>
            <person name="Clum A."/>
            <person name="Steindorff A."/>
            <person name="Ohm R."/>
            <person name="Martin F."/>
            <person name="Silar P."/>
            <person name="Natvig D."/>
            <person name="Lalanne C."/>
            <person name="Gautier V."/>
            <person name="Ament-Velasquez S.L."/>
            <person name="Kruys A."/>
            <person name="Hutchinson M.I."/>
            <person name="Powell A.J."/>
            <person name="Barry K."/>
            <person name="Miller A.N."/>
            <person name="Grigoriev I.V."/>
            <person name="Debuchy R."/>
            <person name="Gladieux P."/>
            <person name="Thoren M.H."/>
            <person name="Johannesson H."/>
        </authorList>
    </citation>
    <scope>NUCLEOTIDE SEQUENCE</scope>
    <source>
        <strain evidence="2">CBS 958.72</strain>
    </source>
</reference>
<dbReference type="PROSITE" id="PS50011">
    <property type="entry name" value="PROTEIN_KINASE_DOM"/>
    <property type="match status" value="1"/>
</dbReference>
<dbReference type="GO" id="GO:0005524">
    <property type="term" value="F:ATP binding"/>
    <property type="evidence" value="ECO:0007669"/>
    <property type="project" value="InterPro"/>
</dbReference>
<reference evidence="2" key="1">
    <citation type="journal article" date="2023" name="Mol. Phylogenet. Evol.">
        <title>Genome-scale phylogeny and comparative genomics of the fungal order Sordariales.</title>
        <authorList>
            <person name="Hensen N."/>
            <person name="Bonometti L."/>
            <person name="Westerberg I."/>
            <person name="Brannstrom I.O."/>
            <person name="Guillou S."/>
            <person name="Cros-Aarteil S."/>
            <person name="Calhoun S."/>
            <person name="Haridas S."/>
            <person name="Kuo A."/>
            <person name="Mondo S."/>
            <person name="Pangilinan J."/>
            <person name="Riley R."/>
            <person name="LaButti K."/>
            <person name="Andreopoulos B."/>
            <person name="Lipzen A."/>
            <person name="Chen C."/>
            <person name="Yan M."/>
            <person name="Daum C."/>
            <person name="Ng V."/>
            <person name="Clum A."/>
            <person name="Steindorff A."/>
            <person name="Ohm R.A."/>
            <person name="Martin F."/>
            <person name="Silar P."/>
            <person name="Natvig D.O."/>
            <person name="Lalanne C."/>
            <person name="Gautier V."/>
            <person name="Ament-Velasquez S.L."/>
            <person name="Kruys A."/>
            <person name="Hutchinson M.I."/>
            <person name="Powell A.J."/>
            <person name="Barry K."/>
            <person name="Miller A.N."/>
            <person name="Grigoriev I.V."/>
            <person name="Debuchy R."/>
            <person name="Gladieux P."/>
            <person name="Hiltunen Thoren M."/>
            <person name="Johannesson H."/>
        </authorList>
    </citation>
    <scope>NUCLEOTIDE SEQUENCE</scope>
    <source>
        <strain evidence="2">CBS 958.72</strain>
    </source>
</reference>
<dbReference type="Pfam" id="PF06985">
    <property type="entry name" value="HET"/>
    <property type="match status" value="1"/>
</dbReference>
<gene>
    <name evidence="2" type="ORF">B0T24DRAFT_538896</name>
</gene>
<feature type="domain" description="Protein kinase" evidence="1">
    <location>
        <begin position="218"/>
        <end position="497"/>
    </location>
</feature>